<evidence type="ECO:0000313" key="3">
    <source>
        <dbReference type="EMBL" id="RWS05028.1"/>
    </source>
</evidence>
<accession>A0A3S3NRG9</accession>
<reference evidence="1" key="2">
    <citation type="submission" date="2018-11" db="EMBL/GenBank/DDBJ databases">
        <title>Trombidioid mite genomics.</title>
        <authorList>
            <person name="Dong X."/>
        </authorList>
    </citation>
    <scope>NUCLEOTIDE SEQUENCE</scope>
    <source>
        <strain evidence="1">UoL-WK</strain>
    </source>
</reference>
<dbReference type="InterPro" id="IPR032675">
    <property type="entry name" value="LRR_dom_sf"/>
</dbReference>
<dbReference type="InterPro" id="IPR036047">
    <property type="entry name" value="F-box-like_dom_sf"/>
</dbReference>
<dbReference type="EMBL" id="NCKU01005387">
    <property type="protein sequence ID" value="RWS04636.1"/>
    <property type="molecule type" value="Genomic_DNA"/>
</dbReference>
<dbReference type="OrthoDB" id="3437411at2759"/>
<gene>
    <name evidence="3" type="ORF">B4U79_16355</name>
    <name evidence="2" type="ORF">B4U79_16393</name>
    <name evidence="1" type="ORF">B4U79_16400</name>
</gene>
<dbReference type="EMBL" id="NCKU01005091">
    <property type="protein sequence ID" value="RWS05028.1"/>
    <property type="molecule type" value="Genomic_DNA"/>
</dbReference>
<evidence type="ECO:0000313" key="4">
    <source>
        <dbReference type="Proteomes" id="UP000285301"/>
    </source>
</evidence>
<evidence type="ECO:0000313" key="1">
    <source>
        <dbReference type="EMBL" id="RWS04586.1"/>
    </source>
</evidence>
<protein>
    <submittedName>
        <fullName evidence="1">Uncharacterized protein</fullName>
    </submittedName>
</protein>
<name>A0A3S3NRG9_9ACAR</name>
<dbReference type="SUPFAM" id="SSF81383">
    <property type="entry name" value="F-box domain"/>
    <property type="match status" value="1"/>
</dbReference>
<dbReference type="CDD" id="cd09917">
    <property type="entry name" value="F-box_SF"/>
    <property type="match status" value="1"/>
</dbReference>
<organism evidence="1 4">
    <name type="scientific">Dinothrombium tinctorium</name>
    <dbReference type="NCBI Taxonomy" id="1965070"/>
    <lineage>
        <taxon>Eukaryota</taxon>
        <taxon>Metazoa</taxon>
        <taxon>Ecdysozoa</taxon>
        <taxon>Arthropoda</taxon>
        <taxon>Chelicerata</taxon>
        <taxon>Arachnida</taxon>
        <taxon>Acari</taxon>
        <taxon>Acariformes</taxon>
        <taxon>Trombidiformes</taxon>
        <taxon>Prostigmata</taxon>
        <taxon>Anystina</taxon>
        <taxon>Parasitengona</taxon>
        <taxon>Trombidioidea</taxon>
        <taxon>Trombidiidae</taxon>
        <taxon>Dinothrombium</taxon>
    </lineage>
</organism>
<sequence>MSFDLLPDEIILNVISSLESSKEFAAFSATSKRLNILCDQHLQSRKSFVAVGSDVKHLNSLHEWSKDQIDKKKEIGYQMNAQKLLFVLEKKMPNIETLCIIGVKGLNMKNYFLIGQYALNLKHLAIADMIITERQWCKLFSSCQRLETLDLWWYTFSTTKFWLKLPKLKRLAIKLGKQDYDKLYGIHARLKNSLESLAIICFPIETKLFIPNLKLRYPNLRELHTNMISTFMAYFILAIAKQGKIEKLRLHVLFSPFSFDYVDCSQTNVLSVKSLDLMVYAPDECHGLLVKFPNVEKLHITLSSKRNERPIAGILSLRNLKELSLFIEPCRKNIDAIEILFDIPQLHRISVKNLKKSHFRRVAEVLNEKFRLNPEWNLKIKLYTIYAHFREVDVNEKIQVNYMEPQRILTLR</sequence>
<keyword evidence="4" id="KW-1185">Reference proteome</keyword>
<evidence type="ECO:0000313" key="2">
    <source>
        <dbReference type="EMBL" id="RWS04636.1"/>
    </source>
</evidence>
<comment type="caution">
    <text evidence="1">The sequence shown here is derived from an EMBL/GenBank/DDBJ whole genome shotgun (WGS) entry which is preliminary data.</text>
</comment>
<dbReference type="Gene3D" id="3.80.10.10">
    <property type="entry name" value="Ribonuclease Inhibitor"/>
    <property type="match status" value="1"/>
</dbReference>
<dbReference type="SUPFAM" id="SSF52047">
    <property type="entry name" value="RNI-like"/>
    <property type="match status" value="1"/>
</dbReference>
<dbReference type="AlphaFoldDB" id="A0A3S3NRG9"/>
<dbReference type="Proteomes" id="UP000285301">
    <property type="component" value="Unassembled WGS sequence"/>
</dbReference>
<dbReference type="EMBL" id="NCKU01005425">
    <property type="protein sequence ID" value="RWS04586.1"/>
    <property type="molecule type" value="Genomic_DNA"/>
</dbReference>
<proteinExistence type="predicted"/>
<reference evidence="1 4" key="1">
    <citation type="journal article" date="2018" name="Gigascience">
        <title>Genomes of trombidid mites reveal novel predicted allergens and laterally-transferred genes associated with secondary metabolism.</title>
        <authorList>
            <person name="Dong X."/>
            <person name="Chaisiri K."/>
            <person name="Xia D."/>
            <person name="Armstrong S.D."/>
            <person name="Fang Y."/>
            <person name="Donnelly M.J."/>
            <person name="Kadowaki T."/>
            <person name="McGarry J.W."/>
            <person name="Darby A.C."/>
            <person name="Makepeace B.L."/>
        </authorList>
    </citation>
    <scope>NUCLEOTIDE SEQUENCE [LARGE SCALE GENOMIC DNA]</scope>
    <source>
        <strain evidence="1">UoL-WK</strain>
    </source>
</reference>